<sequence length="110" mass="12369">MPTSQRHRAFSGAWLSLSGGISHLIPHPLNTKILWRCWKHRRKEGHSCVAGDMLPAAMRLVPDCIDITVTLGNMLVASRMYSKAEADDLKFCMSSSVLQQWWWGACLGFP</sequence>
<organism evidence="1">
    <name type="scientific">Arundo donax</name>
    <name type="common">Giant reed</name>
    <name type="synonym">Donax arundinaceus</name>
    <dbReference type="NCBI Taxonomy" id="35708"/>
    <lineage>
        <taxon>Eukaryota</taxon>
        <taxon>Viridiplantae</taxon>
        <taxon>Streptophyta</taxon>
        <taxon>Embryophyta</taxon>
        <taxon>Tracheophyta</taxon>
        <taxon>Spermatophyta</taxon>
        <taxon>Magnoliopsida</taxon>
        <taxon>Liliopsida</taxon>
        <taxon>Poales</taxon>
        <taxon>Poaceae</taxon>
        <taxon>PACMAD clade</taxon>
        <taxon>Arundinoideae</taxon>
        <taxon>Arundineae</taxon>
        <taxon>Arundo</taxon>
    </lineage>
</organism>
<protein>
    <submittedName>
        <fullName evidence="1">Uncharacterized protein</fullName>
    </submittedName>
</protein>
<proteinExistence type="predicted"/>
<reference evidence="1" key="1">
    <citation type="submission" date="2014-09" db="EMBL/GenBank/DDBJ databases">
        <authorList>
            <person name="Magalhaes I.L.F."/>
            <person name="Oliveira U."/>
            <person name="Santos F.R."/>
            <person name="Vidigal T.H.D.A."/>
            <person name="Brescovit A.D."/>
            <person name="Santos A.J."/>
        </authorList>
    </citation>
    <scope>NUCLEOTIDE SEQUENCE</scope>
    <source>
        <tissue evidence="1">Shoot tissue taken approximately 20 cm above the soil surface</tissue>
    </source>
</reference>
<dbReference type="AlphaFoldDB" id="A0A0A9BSA5"/>
<name>A0A0A9BSA5_ARUDO</name>
<reference evidence="1" key="2">
    <citation type="journal article" date="2015" name="Data Brief">
        <title>Shoot transcriptome of the giant reed, Arundo donax.</title>
        <authorList>
            <person name="Barrero R.A."/>
            <person name="Guerrero F.D."/>
            <person name="Moolhuijzen P."/>
            <person name="Goolsby J.A."/>
            <person name="Tidwell J."/>
            <person name="Bellgard S.E."/>
            <person name="Bellgard M.I."/>
        </authorList>
    </citation>
    <scope>NUCLEOTIDE SEQUENCE</scope>
    <source>
        <tissue evidence="1">Shoot tissue taken approximately 20 cm above the soil surface</tissue>
    </source>
</reference>
<accession>A0A0A9BSA5</accession>
<evidence type="ECO:0000313" key="1">
    <source>
        <dbReference type="EMBL" id="JAD62132.1"/>
    </source>
</evidence>
<dbReference type="EMBL" id="GBRH01235763">
    <property type="protein sequence ID" value="JAD62132.1"/>
    <property type="molecule type" value="Transcribed_RNA"/>
</dbReference>